<dbReference type="AlphaFoldDB" id="A0A4S9C2S6"/>
<comment type="caution">
    <text evidence="1">The sequence shown here is derived from an EMBL/GenBank/DDBJ whole genome shotgun (WGS) entry which is preliminary data.</text>
</comment>
<protein>
    <submittedName>
        <fullName evidence="1">Uncharacterized protein</fullName>
    </submittedName>
</protein>
<evidence type="ECO:0000313" key="1">
    <source>
        <dbReference type="EMBL" id="THX00545.1"/>
    </source>
</evidence>
<reference evidence="1" key="1">
    <citation type="submission" date="2018-10" db="EMBL/GenBank/DDBJ databases">
        <title>Fifty Aureobasidium pullulans genomes reveal a recombining polyextremotolerant generalist.</title>
        <authorList>
            <person name="Gostincar C."/>
            <person name="Turk M."/>
            <person name="Zajc J."/>
            <person name="Gunde-Cimerman N."/>
        </authorList>
    </citation>
    <scope>NUCLEOTIDE SEQUENCE [LARGE SCALE GENOMIC DNA]</scope>
    <source>
        <strain evidence="1">EXF-10085</strain>
    </source>
</reference>
<proteinExistence type="predicted"/>
<gene>
    <name evidence="1" type="ORF">D6D13_09455</name>
</gene>
<organism evidence="1">
    <name type="scientific">Aureobasidium pullulans</name>
    <name type="common">Black yeast</name>
    <name type="synonym">Pullularia pullulans</name>
    <dbReference type="NCBI Taxonomy" id="5580"/>
    <lineage>
        <taxon>Eukaryota</taxon>
        <taxon>Fungi</taxon>
        <taxon>Dikarya</taxon>
        <taxon>Ascomycota</taxon>
        <taxon>Pezizomycotina</taxon>
        <taxon>Dothideomycetes</taxon>
        <taxon>Dothideomycetidae</taxon>
        <taxon>Dothideales</taxon>
        <taxon>Saccotheciaceae</taxon>
        <taxon>Aureobasidium</taxon>
    </lineage>
</organism>
<accession>A0A4S9C2S6</accession>
<sequence>MEKRKAHLEGKHPLLTRWNFTTLDINKLERCEVSAEVARDLGIAKVPSTRTVKVLYEVMFPPHMRGQTRYLQDRKSLYPHKSEKYRLSEDLAEYMDAGKYQHLVFSETMGFTQELDDYLDQNPVVTLKMNQIINKHYNKDGLACLQGASSRQATNSSQGHPPIIHRLKVVVAPIGLTPFSGLIPAEMDVLEFLVQLGGEDAATETGFALRTWMYLSTIVAEPDIARAMSEVAQDVLNKRSDFASMRLMEMKVANGNGEVEKLESCYSSKTWQALQEKWSESGLGGVDNSNGYRVRDLIKFPAKNERFANEKALGEKRHGSII</sequence>
<name>A0A4S9C2S6_AURPU</name>
<dbReference type="EMBL" id="QZAS01000058">
    <property type="protein sequence ID" value="THX00545.1"/>
    <property type="molecule type" value="Genomic_DNA"/>
</dbReference>